<sequence length="329" mass="37451">METSAPLEVEDTSESSWAGGLRHGWRTQELHVHHDQHHYATSLRTSKEGRGGRELREASSSFRVRAYHSYRSEGMREALHANTNGRSREENRDHSIGVDALYNHRPSHGRPEKSTTASTLYELENLEEKPPNGNGPQSVAPTANILEVPSGKERPVEGYTTIECRKLRKANDRFLKRGPHFLREERQPARPKLQDDEYSMKIVAPIVGGYTEGITRSAWKAQLRGAQRIIVPTMVFGGGEDLRFTSPYNDPLVIEMKVASAIVWRILVDMESSMDIITWDSLKKLRGYKHQYWCFKSLLSASRASFSFFSFFKQCLYLAAASFDFLRSA</sequence>
<feature type="region of interest" description="Disordered" evidence="1">
    <location>
        <begin position="41"/>
        <end position="60"/>
    </location>
</feature>
<reference evidence="2" key="1">
    <citation type="submission" date="2022-04" db="EMBL/GenBank/DDBJ databases">
        <title>Carnegiea gigantea Genome sequencing and assembly v2.</title>
        <authorList>
            <person name="Copetti D."/>
            <person name="Sanderson M.J."/>
            <person name="Burquez A."/>
            <person name="Wojciechowski M.F."/>
        </authorList>
    </citation>
    <scope>NUCLEOTIDE SEQUENCE</scope>
    <source>
        <strain evidence="2">SGP5-SGP5p</strain>
        <tissue evidence="2">Aerial part</tissue>
    </source>
</reference>
<accession>A0A9Q1K785</accession>
<evidence type="ECO:0000256" key="1">
    <source>
        <dbReference type="SAM" id="MobiDB-lite"/>
    </source>
</evidence>
<name>A0A9Q1K785_9CARY</name>
<organism evidence="2 3">
    <name type="scientific">Carnegiea gigantea</name>
    <dbReference type="NCBI Taxonomy" id="171969"/>
    <lineage>
        <taxon>Eukaryota</taxon>
        <taxon>Viridiplantae</taxon>
        <taxon>Streptophyta</taxon>
        <taxon>Embryophyta</taxon>
        <taxon>Tracheophyta</taxon>
        <taxon>Spermatophyta</taxon>
        <taxon>Magnoliopsida</taxon>
        <taxon>eudicotyledons</taxon>
        <taxon>Gunneridae</taxon>
        <taxon>Pentapetalae</taxon>
        <taxon>Caryophyllales</taxon>
        <taxon>Cactineae</taxon>
        <taxon>Cactaceae</taxon>
        <taxon>Cactoideae</taxon>
        <taxon>Echinocereeae</taxon>
        <taxon>Carnegiea</taxon>
    </lineage>
</organism>
<evidence type="ECO:0000313" key="3">
    <source>
        <dbReference type="Proteomes" id="UP001153076"/>
    </source>
</evidence>
<gene>
    <name evidence="2" type="ORF">Cgig2_017964</name>
</gene>
<proteinExistence type="predicted"/>
<dbReference type="EMBL" id="JAKOGI010000247">
    <property type="protein sequence ID" value="KAJ8438626.1"/>
    <property type="molecule type" value="Genomic_DNA"/>
</dbReference>
<feature type="compositionally biased region" description="Basic and acidic residues" evidence="1">
    <location>
        <begin position="45"/>
        <end position="57"/>
    </location>
</feature>
<protein>
    <submittedName>
        <fullName evidence="2">Uncharacterized protein</fullName>
    </submittedName>
</protein>
<feature type="region of interest" description="Disordered" evidence="1">
    <location>
        <begin position="126"/>
        <end position="152"/>
    </location>
</feature>
<comment type="caution">
    <text evidence="2">The sequence shown here is derived from an EMBL/GenBank/DDBJ whole genome shotgun (WGS) entry which is preliminary data.</text>
</comment>
<dbReference type="AlphaFoldDB" id="A0A9Q1K785"/>
<evidence type="ECO:0000313" key="2">
    <source>
        <dbReference type="EMBL" id="KAJ8438626.1"/>
    </source>
</evidence>
<keyword evidence="3" id="KW-1185">Reference proteome</keyword>
<dbReference type="Proteomes" id="UP001153076">
    <property type="component" value="Unassembled WGS sequence"/>
</dbReference>